<comment type="caution">
    <text evidence="2">The sequence shown here is derived from an EMBL/GenBank/DDBJ whole genome shotgun (WGS) entry which is preliminary data.</text>
</comment>
<evidence type="ECO:0000313" key="3">
    <source>
        <dbReference type="Proteomes" id="UP000735302"/>
    </source>
</evidence>
<protein>
    <submittedName>
        <fullName evidence="2">Uncharacterized protein</fullName>
    </submittedName>
</protein>
<organism evidence="2 3">
    <name type="scientific">Plakobranchus ocellatus</name>
    <dbReference type="NCBI Taxonomy" id="259542"/>
    <lineage>
        <taxon>Eukaryota</taxon>
        <taxon>Metazoa</taxon>
        <taxon>Spiralia</taxon>
        <taxon>Lophotrochozoa</taxon>
        <taxon>Mollusca</taxon>
        <taxon>Gastropoda</taxon>
        <taxon>Heterobranchia</taxon>
        <taxon>Euthyneura</taxon>
        <taxon>Panpulmonata</taxon>
        <taxon>Sacoglossa</taxon>
        <taxon>Placobranchoidea</taxon>
        <taxon>Plakobranchidae</taxon>
        <taxon>Plakobranchus</taxon>
    </lineage>
</organism>
<dbReference type="Proteomes" id="UP000735302">
    <property type="component" value="Unassembled WGS sequence"/>
</dbReference>
<feature type="region of interest" description="Disordered" evidence="1">
    <location>
        <begin position="53"/>
        <end position="130"/>
    </location>
</feature>
<evidence type="ECO:0000313" key="2">
    <source>
        <dbReference type="EMBL" id="GFO15719.1"/>
    </source>
</evidence>
<accession>A0AAV4BBI8</accession>
<gene>
    <name evidence="2" type="ORF">PoB_004222400</name>
</gene>
<dbReference type="EMBL" id="BLXT01004615">
    <property type="protein sequence ID" value="GFO15719.1"/>
    <property type="molecule type" value="Genomic_DNA"/>
</dbReference>
<sequence>MVKTLWPGTRFSNNVQRYYRIAGVLPSSDELTTCLSPDREMIKICVENNNKNINNINNRGSNSNNNNNIDNINSSSSNNNNNINNINSSSSNNNNINNINSNSSSNNNNNNNSNINNINNSSGSSSKNNNSALKTTAAQYRDFIVTLTSYCYSSNNNKVEDISVSKIALKSAGIAQSYPPSPDLGEEQAFMCVDATHGISITTGAVRGKPCTNVFLLLLCRSVCAVCLSTTLQGRQREKIMDGLATWLGTGKVSDTLAVKDRDLWRDMIANAYKQGT</sequence>
<dbReference type="AlphaFoldDB" id="A0AAV4BBI8"/>
<name>A0AAV4BBI8_9GAST</name>
<reference evidence="2 3" key="1">
    <citation type="journal article" date="2021" name="Elife">
        <title>Chloroplast acquisition without the gene transfer in kleptoplastic sea slugs, Plakobranchus ocellatus.</title>
        <authorList>
            <person name="Maeda T."/>
            <person name="Takahashi S."/>
            <person name="Yoshida T."/>
            <person name="Shimamura S."/>
            <person name="Takaki Y."/>
            <person name="Nagai Y."/>
            <person name="Toyoda A."/>
            <person name="Suzuki Y."/>
            <person name="Arimoto A."/>
            <person name="Ishii H."/>
            <person name="Satoh N."/>
            <person name="Nishiyama T."/>
            <person name="Hasebe M."/>
            <person name="Maruyama T."/>
            <person name="Minagawa J."/>
            <person name="Obokata J."/>
            <person name="Shigenobu S."/>
        </authorList>
    </citation>
    <scope>NUCLEOTIDE SEQUENCE [LARGE SCALE GENOMIC DNA]</scope>
</reference>
<proteinExistence type="predicted"/>
<evidence type="ECO:0000256" key="1">
    <source>
        <dbReference type="SAM" id="MobiDB-lite"/>
    </source>
</evidence>
<keyword evidence="3" id="KW-1185">Reference proteome</keyword>